<feature type="transmembrane region" description="Helical" evidence="18">
    <location>
        <begin position="249"/>
        <end position="274"/>
    </location>
</feature>
<evidence type="ECO:0000256" key="3">
    <source>
        <dbReference type="ARBA" id="ARBA00006704"/>
    </source>
</evidence>
<organism evidence="20">
    <name type="scientific">Eruca vesicaria subsp. sativa</name>
    <name type="common">Garden rocket</name>
    <name type="synonym">Eruca sativa</name>
    <dbReference type="NCBI Taxonomy" id="29727"/>
    <lineage>
        <taxon>Eukaryota</taxon>
        <taxon>Viridiplantae</taxon>
        <taxon>Streptophyta</taxon>
        <taxon>Embryophyta</taxon>
        <taxon>Tracheophyta</taxon>
        <taxon>Spermatophyta</taxon>
        <taxon>Magnoliopsida</taxon>
        <taxon>eudicotyledons</taxon>
        <taxon>Gunneridae</taxon>
        <taxon>Pentapetalae</taxon>
        <taxon>rosids</taxon>
        <taxon>malvids</taxon>
        <taxon>Brassicales</taxon>
        <taxon>Brassicaceae</taxon>
        <taxon>Brassiceae</taxon>
        <taxon>Eruca</taxon>
    </lineage>
</organism>
<dbReference type="EMBL" id="KF442616">
    <property type="protein sequence ID" value="AGY62764.1"/>
    <property type="molecule type" value="Genomic_DNA"/>
</dbReference>
<evidence type="ECO:0000256" key="9">
    <source>
        <dbReference type="ARBA" id="ARBA00022741"/>
    </source>
</evidence>
<evidence type="ECO:0000256" key="5">
    <source>
        <dbReference type="ARBA" id="ARBA00019317"/>
    </source>
</evidence>
<dbReference type="PROSITE" id="PS00605">
    <property type="entry name" value="ATPASE_C"/>
    <property type="match status" value="1"/>
</dbReference>
<keyword evidence="10" id="KW-0375">Hydrogen ion transport</keyword>
<keyword evidence="9" id="KW-0547">Nucleotide-binding</keyword>
<dbReference type="PANTHER" id="PTHR10031:SF57">
    <property type="entry name" value="ATP SYNTHASE SUBUNIT 9, MITOCHONDRIAL"/>
    <property type="match status" value="1"/>
</dbReference>
<comment type="subunit">
    <text evidence="4">F-type ATPases have 2 components, CF(1) - the catalytic core - and CF(0) - the membrane proton channel. CF(1) has five subunits: alpha(3), beta(3), gamma(1), delta(1), epsilon(1). CF(0) has three main subunits: a, b and c.</text>
</comment>
<dbReference type="GO" id="GO:0015986">
    <property type="term" value="P:proton motive force-driven ATP synthesis"/>
    <property type="evidence" value="ECO:0007669"/>
    <property type="project" value="InterPro"/>
</dbReference>
<keyword evidence="15 20" id="KW-0496">Mitochondrion</keyword>
<feature type="domain" description="V-ATPase proteolipid subunit C-like" evidence="19">
    <location>
        <begin position="209"/>
        <end position="271"/>
    </location>
</feature>
<evidence type="ECO:0000256" key="1">
    <source>
        <dbReference type="ARBA" id="ARBA00002351"/>
    </source>
</evidence>
<dbReference type="EMBL" id="KF442616">
    <property type="protein sequence ID" value="AGY62797.1"/>
    <property type="molecule type" value="Genomic_DNA"/>
</dbReference>
<dbReference type="GO" id="GO:0015078">
    <property type="term" value="F:proton transmembrane transporter activity"/>
    <property type="evidence" value="ECO:0007669"/>
    <property type="project" value="InterPro"/>
</dbReference>
<evidence type="ECO:0000256" key="17">
    <source>
        <dbReference type="ARBA" id="ARBA00030961"/>
    </source>
</evidence>
<keyword evidence="12 18" id="KW-1133">Transmembrane helix</keyword>
<evidence type="ECO:0000313" key="21">
    <source>
        <dbReference type="EMBL" id="AGY62797.1"/>
    </source>
</evidence>
<keyword evidence="7" id="KW-0138">CF(0)</keyword>
<reference evidence="20" key="1">
    <citation type="journal article" date="2014" name="PLoS ONE">
        <title>Complete Mitochondrial Genome of Eruca sativa Mill. (Garden Rocket).</title>
        <authorList>
            <person name="Wang Y."/>
            <person name="Chu P."/>
            <person name="Yang Q."/>
            <person name="Chang S."/>
            <person name="Chen J."/>
            <person name="Hu M."/>
            <person name="Guan R."/>
        </authorList>
    </citation>
    <scope>NUCLEOTIDE SEQUENCE</scope>
    <source>
        <tissue evidence="20">Etiolated seedling</tissue>
    </source>
</reference>
<evidence type="ECO:0000256" key="11">
    <source>
        <dbReference type="ARBA" id="ARBA00022840"/>
    </source>
</evidence>
<evidence type="ECO:0000256" key="8">
    <source>
        <dbReference type="ARBA" id="ARBA00022692"/>
    </source>
</evidence>
<evidence type="ECO:0000259" key="19">
    <source>
        <dbReference type="Pfam" id="PF00137"/>
    </source>
</evidence>
<dbReference type="InterPro" id="IPR035921">
    <property type="entry name" value="F/V-ATP_Csub_sf"/>
</dbReference>
<dbReference type="InterPro" id="IPR000454">
    <property type="entry name" value="ATP_synth_F0_csu"/>
</dbReference>
<dbReference type="Pfam" id="PF00137">
    <property type="entry name" value="ATP-synt_C"/>
    <property type="match status" value="1"/>
</dbReference>
<dbReference type="InterPro" id="IPR020537">
    <property type="entry name" value="ATP_synth_F0_csu_DDCD_BS"/>
</dbReference>
<dbReference type="InterPro" id="IPR038662">
    <property type="entry name" value="ATP_synth_F0_csu_sf"/>
</dbReference>
<dbReference type="HAMAP" id="MF_01396">
    <property type="entry name" value="ATP_synth_c_bact"/>
    <property type="match status" value="1"/>
</dbReference>
<evidence type="ECO:0000256" key="10">
    <source>
        <dbReference type="ARBA" id="ARBA00022781"/>
    </source>
</evidence>
<keyword evidence="6" id="KW-0813">Transport</keyword>
<evidence type="ECO:0000256" key="16">
    <source>
        <dbReference type="ARBA" id="ARBA00023136"/>
    </source>
</evidence>
<protein>
    <recommendedName>
        <fullName evidence="5">ATP synthase subunit 9, mitochondrial</fullName>
    </recommendedName>
    <alternativeName>
        <fullName evidence="17">Lipid-binding protein</fullName>
    </alternativeName>
</protein>
<feature type="transmembrane region" description="Helical" evidence="18">
    <location>
        <begin position="208"/>
        <end position="229"/>
    </location>
</feature>
<keyword evidence="13" id="KW-0406">Ion transport</keyword>
<proteinExistence type="inferred from homology"/>
<dbReference type="AlphaFoldDB" id="A0A088BEU3"/>
<sequence>MRRNLNLLFSSSTNSAAENDILTGVPLRDILPNKSELDVISDPLYCSGTVSLRGDIVDPLIISNITRLNHFLVNQRYDFYGGIIQSPYIRDLQRELDQTPAELLSDKLNFIFFRETLNLKTRVNEWYMQNLGVPGPANFLQEYEEKCYSNYVRVMEIPTPLEEFHLTFLFTITTIGIIIIFLFFLFLGMRRKKNCKKSDKEMLEGAKSIGAGAATIASARAAVGIGNVFSSLIHSVARNPSLAKQSFGYAILGFALTEAIALFAPMMAFLILFVF</sequence>
<comment type="similarity">
    <text evidence="3">Belongs to the ATPase C chain family.</text>
</comment>
<evidence type="ECO:0000256" key="18">
    <source>
        <dbReference type="SAM" id="Phobius"/>
    </source>
</evidence>
<keyword evidence="16 18" id="KW-0472">Membrane</keyword>
<evidence type="ECO:0000256" key="2">
    <source>
        <dbReference type="ARBA" id="ARBA00004225"/>
    </source>
</evidence>
<dbReference type="GO" id="GO:0033177">
    <property type="term" value="C:proton-transporting two-sector ATPase complex, proton-transporting domain"/>
    <property type="evidence" value="ECO:0007669"/>
    <property type="project" value="InterPro"/>
</dbReference>
<keyword evidence="14" id="KW-0446">Lipid-binding</keyword>
<accession>A0A088BEU3</accession>
<comment type="subcellular location">
    <subcellularLocation>
        <location evidence="2">Mitochondrion membrane</location>
        <topology evidence="2">Multi-pass membrane protein</topology>
    </subcellularLocation>
</comment>
<evidence type="ECO:0000256" key="13">
    <source>
        <dbReference type="ARBA" id="ARBA00023065"/>
    </source>
</evidence>
<dbReference type="CDD" id="cd18182">
    <property type="entry name" value="ATP-synt_Fo_c_ATP5G3"/>
    <property type="match status" value="1"/>
</dbReference>
<keyword evidence="11" id="KW-0067">ATP-binding</keyword>
<dbReference type="SUPFAM" id="SSF81333">
    <property type="entry name" value="F1F0 ATP synthase subunit C"/>
    <property type="match status" value="1"/>
</dbReference>
<dbReference type="GO" id="GO:0045259">
    <property type="term" value="C:proton-transporting ATP synthase complex"/>
    <property type="evidence" value="ECO:0007669"/>
    <property type="project" value="UniProtKB-KW"/>
</dbReference>
<evidence type="ECO:0000256" key="15">
    <source>
        <dbReference type="ARBA" id="ARBA00023128"/>
    </source>
</evidence>
<dbReference type="InterPro" id="IPR002379">
    <property type="entry name" value="ATPase_proteolipid_c-like_dom"/>
</dbReference>
<dbReference type="GO" id="GO:0005524">
    <property type="term" value="F:ATP binding"/>
    <property type="evidence" value="ECO:0007669"/>
    <property type="project" value="UniProtKB-KW"/>
</dbReference>
<evidence type="ECO:0000313" key="20">
    <source>
        <dbReference type="EMBL" id="AGY62764.1"/>
    </source>
</evidence>
<dbReference type="Gene3D" id="1.20.20.10">
    <property type="entry name" value="F1F0 ATP synthase subunit C"/>
    <property type="match status" value="1"/>
</dbReference>
<geneLocation type="mitochondrion" evidence="20"/>
<evidence type="ECO:0000256" key="12">
    <source>
        <dbReference type="ARBA" id="ARBA00022989"/>
    </source>
</evidence>
<dbReference type="GO" id="GO:0008289">
    <property type="term" value="F:lipid binding"/>
    <property type="evidence" value="ECO:0007669"/>
    <property type="project" value="UniProtKB-KW"/>
</dbReference>
<dbReference type="GO" id="GO:0031966">
    <property type="term" value="C:mitochondrial membrane"/>
    <property type="evidence" value="ECO:0007669"/>
    <property type="project" value="UniProtKB-SubCell"/>
</dbReference>
<evidence type="ECO:0000256" key="6">
    <source>
        <dbReference type="ARBA" id="ARBA00022448"/>
    </source>
</evidence>
<gene>
    <name evidence="20" type="primary">orf275a</name>
    <name evidence="21" type="synonym">orf275b</name>
    <name evidence="20" type="ORF">ErsatMp002</name>
    <name evidence="21" type="ORF">ErsatMp035</name>
</gene>
<keyword evidence="8 18" id="KW-0812">Transmembrane</keyword>
<name>A0A088BEU3_ERUVS</name>
<dbReference type="PRINTS" id="PR00124">
    <property type="entry name" value="ATPASEC"/>
</dbReference>
<evidence type="ECO:0000256" key="7">
    <source>
        <dbReference type="ARBA" id="ARBA00022547"/>
    </source>
</evidence>
<comment type="function">
    <text evidence="1">This protein is one of the chains of the nonenzymatic membrane component (F0) of mitochondrial ATPase.</text>
</comment>
<evidence type="ECO:0000256" key="4">
    <source>
        <dbReference type="ARBA" id="ARBA00011648"/>
    </source>
</evidence>
<dbReference type="PANTHER" id="PTHR10031">
    <property type="entry name" value="ATP SYNTHASE LIPID-BINDING PROTEIN, MITOCHONDRIAL"/>
    <property type="match status" value="1"/>
</dbReference>
<dbReference type="FunFam" id="1.20.20.10:FF:000005">
    <property type="entry name" value="ATP synthase subunit 9, mitochondrial"/>
    <property type="match status" value="1"/>
</dbReference>
<feature type="transmembrane region" description="Helical" evidence="18">
    <location>
        <begin position="164"/>
        <end position="187"/>
    </location>
</feature>
<evidence type="ECO:0000256" key="14">
    <source>
        <dbReference type="ARBA" id="ARBA00023121"/>
    </source>
</evidence>